<dbReference type="EMBL" id="VSRR010018612">
    <property type="protein sequence ID" value="MPC61521.1"/>
    <property type="molecule type" value="Genomic_DNA"/>
</dbReference>
<evidence type="ECO:0000313" key="3">
    <source>
        <dbReference type="Proteomes" id="UP000324222"/>
    </source>
</evidence>
<evidence type="ECO:0000313" key="2">
    <source>
        <dbReference type="EMBL" id="MPC61521.1"/>
    </source>
</evidence>
<organism evidence="2 3">
    <name type="scientific">Portunus trituberculatus</name>
    <name type="common">Swimming crab</name>
    <name type="synonym">Neptunus trituberculatus</name>
    <dbReference type="NCBI Taxonomy" id="210409"/>
    <lineage>
        <taxon>Eukaryota</taxon>
        <taxon>Metazoa</taxon>
        <taxon>Ecdysozoa</taxon>
        <taxon>Arthropoda</taxon>
        <taxon>Crustacea</taxon>
        <taxon>Multicrustacea</taxon>
        <taxon>Malacostraca</taxon>
        <taxon>Eumalacostraca</taxon>
        <taxon>Eucarida</taxon>
        <taxon>Decapoda</taxon>
        <taxon>Pleocyemata</taxon>
        <taxon>Brachyura</taxon>
        <taxon>Eubrachyura</taxon>
        <taxon>Portunoidea</taxon>
        <taxon>Portunidae</taxon>
        <taxon>Portuninae</taxon>
        <taxon>Portunus</taxon>
    </lineage>
</organism>
<accession>A0A5B7GN52</accession>
<reference evidence="2 3" key="1">
    <citation type="submission" date="2019-05" db="EMBL/GenBank/DDBJ databases">
        <title>Another draft genome of Portunus trituberculatus and its Hox gene families provides insights of decapod evolution.</title>
        <authorList>
            <person name="Jeong J.-H."/>
            <person name="Song I."/>
            <person name="Kim S."/>
            <person name="Choi T."/>
            <person name="Kim D."/>
            <person name="Ryu S."/>
            <person name="Kim W."/>
        </authorList>
    </citation>
    <scope>NUCLEOTIDE SEQUENCE [LARGE SCALE GENOMIC DNA]</scope>
    <source>
        <tissue evidence="2">Muscle</tissue>
    </source>
</reference>
<feature type="compositionally biased region" description="Basic and acidic residues" evidence="1">
    <location>
        <begin position="67"/>
        <end position="76"/>
    </location>
</feature>
<dbReference type="AlphaFoldDB" id="A0A5B7GN52"/>
<name>A0A5B7GN52_PORTR</name>
<keyword evidence="3" id="KW-1185">Reference proteome</keyword>
<gene>
    <name evidence="2" type="ORF">E2C01_055594</name>
</gene>
<feature type="compositionally biased region" description="Pro residues" evidence="1">
    <location>
        <begin position="80"/>
        <end position="91"/>
    </location>
</feature>
<dbReference type="OrthoDB" id="10057507at2759"/>
<protein>
    <submittedName>
        <fullName evidence="2">Uncharacterized protein</fullName>
    </submittedName>
</protein>
<comment type="caution">
    <text evidence="2">The sequence shown here is derived from an EMBL/GenBank/DDBJ whole genome shotgun (WGS) entry which is preliminary data.</text>
</comment>
<feature type="region of interest" description="Disordered" evidence="1">
    <location>
        <begin position="65"/>
        <end position="95"/>
    </location>
</feature>
<evidence type="ECO:0000256" key="1">
    <source>
        <dbReference type="SAM" id="MobiDB-lite"/>
    </source>
</evidence>
<sequence>MGYPTFILPKLMYVSPAWSSSLSCTQQQQLGSVQKRACKVILDLAYTNYEDTLTTLSLPKLSNTLRSPEETWERRAASPMPMPLVSPPDAPHPVRATRHHQKIMPLRAPRMDPYHLSAIPIMVRAINH</sequence>
<proteinExistence type="predicted"/>
<dbReference type="Proteomes" id="UP000324222">
    <property type="component" value="Unassembled WGS sequence"/>
</dbReference>